<name>A0A0G4GCI4_VITBC</name>
<proteinExistence type="predicted"/>
<feature type="region of interest" description="Disordered" evidence="3">
    <location>
        <begin position="1"/>
        <end position="82"/>
    </location>
</feature>
<dbReference type="AlphaFoldDB" id="A0A0G4GCI4"/>
<dbReference type="VEuPathDB" id="CryptoDB:Vbra_22193"/>
<dbReference type="PhylomeDB" id="A0A0G4GCI4"/>
<feature type="compositionally biased region" description="Gly residues" evidence="3">
    <location>
        <begin position="183"/>
        <end position="205"/>
    </location>
</feature>
<feature type="region of interest" description="Disordered" evidence="3">
    <location>
        <begin position="117"/>
        <end position="230"/>
    </location>
</feature>
<dbReference type="PRINTS" id="PR01415">
    <property type="entry name" value="ANKYRIN"/>
</dbReference>
<reference evidence="4 5" key="1">
    <citation type="submission" date="2014-11" db="EMBL/GenBank/DDBJ databases">
        <authorList>
            <person name="Zhu J."/>
            <person name="Qi W."/>
            <person name="Song R."/>
        </authorList>
    </citation>
    <scope>NUCLEOTIDE SEQUENCE [LARGE SCALE GENOMIC DNA]</scope>
</reference>
<dbReference type="SUPFAM" id="SSF48403">
    <property type="entry name" value="Ankyrin repeat"/>
    <property type="match status" value="1"/>
</dbReference>
<keyword evidence="5" id="KW-1185">Reference proteome</keyword>
<dbReference type="InterPro" id="IPR050745">
    <property type="entry name" value="Multifunctional_regulatory"/>
</dbReference>
<dbReference type="PANTHER" id="PTHR24189">
    <property type="entry name" value="MYOTROPHIN"/>
    <property type="match status" value="1"/>
</dbReference>
<evidence type="ECO:0000256" key="3">
    <source>
        <dbReference type="SAM" id="MobiDB-lite"/>
    </source>
</evidence>
<gene>
    <name evidence="4" type="ORF">Vbra_22193</name>
</gene>
<dbReference type="InterPro" id="IPR036770">
    <property type="entry name" value="Ankyrin_rpt-contain_sf"/>
</dbReference>
<evidence type="ECO:0000256" key="2">
    <source>
        <dbReference type="ARBA" id="ARBA00023043"/>
    </source>
</evidence>
<sequence length="767" mass="82108">MSGRPDTDMASAGPADGGDGDEEYAEQRGGGDERRPMDVQEGQEGRAGDGAVGHVVMRQRNNASTTEPYQMPSPDIHLTASVADGPQAASAAASAAGVQEPSSSYTGVAVGVVKRVGSPLEREEHKRAKGDGQTHQPAAKVPNAQQPQRPPAPHPAAAGVGVLPSASPTLGGHAHRPPQPPRVGGGVSSTAGGDLGVGAGAGEGASDGQQGRQNGGAPLPHGWKSSENGVDVRFRRGTSNASRRLSEAIIRRTITDEQQMTQLIQQNGADLNVEPRLRVKGTTGGYAAYPLLALCIDNLTDNGVPSIWAGDGDDECPVAMPLWETPSLQLAVMRLSSKAVPTSTREVMDLPLPLPTDQPTEESEAILLSFYQLLIQRDSSLATERSPNGGNPLHWAAMVPPIWSQQFIENYIDLLVVNGVDIAAVDDNGRTPLHFAAISGSHCVAASLCRRLTAADINRGLPNLPTYTALTRAARQLDGNTQRLQDNDTVPAVRDRATRRITHLQTTIRVLLQAGADIALMPTATEEDHRRRQLVLPEYTTLLNQLPQAVMTAVNAALRPQREMADALTEALHNATAQQLKAAFPSFDPSRPSVPPPPFPPHVDPEPSWQDDYMPFANKDMSAIAWRVASSFVNPSVLQQSPRPVQNVTEVGRRVNAAMARFVEAAASLQVVGNEEVVGGTTNVGGDRVRVPQLQCFAVRWQHSGQHRLMELREVVQRAILDEAARYDGLPASIDNGFTKDVAAFEWQQLGYVDERGQWVTLGMQSV</sequence>
<evidence type="ECO:0000313" key="4">
    <source>
        <dbReference type="EMBL" id="CEM26987.1"/>
    </source>
</evidence>
<dbReference type="InParanoid" id="A0A0G4GCI4"/>
<feature type="compositionally biased region" description="Basic and acidic residues" evidence="3">
    <location>
        <begin position="25"/>
        <end position="47"/>
    </location>
</feature>
<dbReference type="Proteomes" id="UP000041254">
    <property type="component" value="Unassembled WGS sequence"/>
</dbReference>
<feature type="compositionally biased region" description="Basic and acidic residues" evidence="3">
    <location>
        <begin position="120"/>
        <end position="132"/>
    </location>
</feature>
<keyword evidence="1" id="KW-0677">Repeat</keyword>
<dbReference type="EMBL" id="CDMY01000624">
    <property type="protein sequence ID" value="CEM26987.1"/>
    <property type="molecule type" value="Genomic_DNA"/>
</dbReference>
<dbReference type="Pfam" id="PF13637">
    <property type="entry name" value="Ank_4"/>
    <property type="match status" value="1"/>
</dbReference>
<evidence type="ECO:0000256" key="1">
    <source>
        <dbReference type="ARBA" id="ARBA00022737"/>
    </source>
</evidence>
<dbReference type="InterPro" id="IPR002110">
    <property type="entry name" value="Ankyrin_rpt"/>
</dbReference>
<keyword evidence="2" id="KW-0040">ANK repeat</keyword>
<protein>
    <submittedName>
        <fullName evidence="4">Uncharacterized protein</fullName>
    </submittedName>
</protein>
<accession>A0A0G4GCI4</accession>
<evidence type="ECO:0000313" key="5">
    <source>
        <dbReference type="Proteomes" id="UP000041254"/>
    </source>
</evidence>
<feature type="compositionally biased region" description="Polar residues" evidence="3">
    <location>
        <begin position="59"/>
        <end position="68"/>
    </location>
</feature>
<organism evidence="4 5">
    <name type="scientific">Vitrella brassicaformis (strain CCMP3155)</name>
    <dbReference type="NCBI Taxonomy" id="1169540"/>
    <lineage>
        <taxon>Eukaryota</taxon>
        <taxon>Sar</taxon>
        <taxon>Alveolata</taxon>
        <taxon>Colpodellida</taxon>
        <taxon>Vitrellaceae</taxon>
        <taxon>Vitrella</taxon>
    </lineage>
</organism>
<dbReference type="Gene3D" id="1.25.40.20">
    <property type="entry name" value="Ankyrin repeat-containing domain"/>
    <property type="match status" value="1"/>
</dbReference>